<dbReference type="Proteomes" id="UP001154322">
    <property type="component" value="Unassembled WGS sequence"/>
</dbReference>
<organism evidence="1 2">
    <name type="scientific">Paenibacillus melissococcoides</name>
    <dbReference type="NCBI Taxonomy" id="2912268"/>
    <lineage>
        <taxon>Bacteria</taxon>
        <taxon>Bacillati</taxon>
        <taxon>Bacillota</taxon>
        <taxon>Bacilli</taxon>
        <taxon>Bacillales</taxon>
        <taxon>Paenibacillaceae</taxon>
        <taxon>Paenibacillus</taxon>
    </lineage>
</organism>
<evidence type="ECO:0000313" key="2">
    <source>
        <dbReference type="Proteomes" id="UP001154322"/>
    </source>
</evidence>
<gene>
    <name evidence="1" type="ORF">WJ0W_001765</name>
</gene>
<evidence type="ECO:0000313" key="1">
    <source>
        <dbReference type="EMBL" id="CAH8244531.1"/>
    </source>
</evidence>
<comment type="caution">
    <text evidence="1">The sequence shown here is derived from an EMBL/GenBank/DDBJ whole genome shotgun (WGS) entry which is preliminary data.</text>
</comment>
<dbReference type="EMBL" id="CALYLO010000002">
    <property type="protein sequence ID" value="CAH8244531.1"/>
    <property type="molecule type" value="Genomic_DNA"/>
</dbReference>
<sequence length="181" mass="20334">MKRWVGLAALLLIGLAAALLFRPEAESAEEWLRHQGFDAELLHRETRPGDIDIIVFHDLNLKEMNIAFLQSSGWKRNGVVRSDFPLTVPPESISYKYSRLPLGSTHLAVLYGLVTDPDVGAVEVRIPRHQQEEAMDIKIAPVIRSSDEAVWYIVLEEELTGAQSVKIQLHGLKKQAVSLFL</sequence>
<accession>A0ABM9FZ36</accession>
<protein>
    <submittedName>
        <fullName evidence="1">Uncharacterized protein</fullName>
    </submittedName>
</protein>
<proteinExistence type="predicted"/>
<reference evidence="1" key="1">
    <citation type="submission" date="2022-06" db="EMBL/GenBank/DDBJ databases">
        <authorList>
            <person name="Dietemann V."/>
            <person name="Ory F."/>
            <person name="Dainat B."/>
            <person name="Oberhansli S."/>
        </authorList>
    </citation>
    <scope>NUCLEOTIDE SEQUENCE</scope>
    <source>
        <strain evidence="1">Ena-SAMPLE-TAB-26-04-2022-14:26:32:270-5432</strain>
    </source>
</reference>
<name>A0ABM9FZ36_9BACL</name>
<keyword evidence="2" id="KW-1185">Reference proteome</keyword>
<dbReference type="RefSeq" id="WP_213427454.1">
    <property type="nucleotide sequence ID" value="NZ_AP031286.1"/>
</dbReference>